<keyword evidence="4" id="KW-0597">Phosphoprotein</keyword>
<dbReference type="RefSeq" id="WP_137192319.1">
    <property type="nucleotide sequence ID" value="NZ_CP039964.1"/>
</dbReference>
<dbReference type="Pfam" id="PF07536">
    <property type="entry name" value="HWE_HK"/>
    <property type="match status" value="1"/>
</dbReference>
<dbReference type="InterPro" id="IPR013656">
    <property type="entry name" value="PAS_4"/>
</dbReference>
<sequence length="740" mass="81984">MLSNDVDLKTLIGAFDWSSTSLGPKTDWPAHIRSAVALILHAKIPMVTLWGQEGIMIYNDAYAEFALKRHPASLGAPVREAWPEVAEFNDGILKTVLAGGSTSFKDQEFSLLRKGIAEQLWLDLDYSPVIDDAGSPIGVFAIVTETTAKVKAERRLAAERDRLRQMFEQAPGFIAVLDGANHRFEITNAAYRQLIGHRDVVGLPVRNALPELVGQGFYELLDNVYNTGESFIGSAMPVLLKRSSDATAVERFVDFIFQPMRDADGYVGGIFVQGTDITERIATERALQVSERQFRTFAEAMPNHVWSAGPDGQLDWFNDRVYEYSGTARGDLDHGAWVRLLHPEDVAEAVEVWGEAVATGESYEIEFRLRRADGTWRWHLSRAEMLRDEDGEPHRWVGTNTDIEDQKRDRQQLQDSERRLRLSQQAAGIASIEIDLATDCILASDSFWTMFGLANEGPVSAKDIEALVVPEDRHLISTAQSRLTGTAALDATYRIKRASTDDIRWIARHIEVLRGQDGAPAKIYGALRDVTHEKLAEERQIMLTHELEHRIKNILATVSAIASQTLRNTDIETGRNTLSERFQALGKAHSLLSNTHWTSAVLADVVRVATVPLPVARIDLAGPFVQLGPKQALSLALAVNELGTNSLKYGALSVPEGRVNIAWSRSVSGDGEEQLRWSWTESGGPEVTAPTRRGFGRVLIEQVLAGDFNGTVRIQFDTSGVECVLEAPMPDLTSDEQDIK</sequence>
<dbReference type="EC" id="2.7.13.3" evidence="2"/>
<keyword evidence="12" id="KW-0067">ATP-binding</keyword>
<feature type="compositionally biased region" description="Basic and acidic residues" evidence="16">
    <location>
        <begin position="404"/>
        <end position="417"/>
    </location>
</feature>
<evidence type="ECO:0000313" key="20">
    <source>
        <dbReference type="Proteomes" id="UP000298631"/>
    </source>
</evidence>
<feature type="region of interest" description="Disordered" evidence="16">
    <location>
        <begin position="396"/>
        <end position="417"/>
    </location>
</feature>
<dbReference type="PROSITE" id="PS50112">
    <property type="entry name" value="PAS"/>
    <property type="match status" value="1"/>
</dbReference>
<evidence type="ECO:0000256" key="3">
    <source>
        <dbReference type="ARBA" id="ARBA00022543"/>
    </source>
</evidence>
<keyword evidence="3" id="KW-0600">Photoreceptor protein</keyword>
<dbReference type="Pfam" id="PF08448">
    <property type="entry name" value="PAS_4"/>
    <property type="match status" value="2"/>
</dbReference>
<keyword evidence="11" id="KW-0418">Kinase</keyword>
<dbReference type="InterPro" id="IPR001610">
    <property type="entry name" value="PAC"/>
</dbReference>
<dbReference type="PROSITE" id="PS50113">
    <property type="entry name" value="PAC"/>
    <property type="match status" value="4"/>
</dbReference>
<dbReference type="SMART" id="SM00911">
    <property type="entry name" value="HWE_HK"/>
    <property type="match status" value="1"/>
</dbReference>
<keyword evidence="15" id="KW-0675">Receptor</keyword>
<feature type="domain" description="PAC" evidence="18">
    <location>
        <begin position="489"/>
        <end position="542"/>
    </location>
</feature>
<dbReference type="SMART" id="SM00091">
    <property type="entry name" value="PAS"/>
    <property type="match status" value="3"/>
</dbReference>
<evidence type="ECO:0000313" key="19">
    <source>
        <dbReference type="EMBL" id="QCO54644.1"/>
    </source>
</evidence>
<organism evidence="19 20">
    <name type="scientific">Pseudorhodobacter turbinis</name>
    <dbReference type="NCBI Taxonomy" id="2500533"/>
    <lineage>
        <taxon>Bacteria</taxon>
        <taxon>Pseudomonadati</taxon>
        <taxon>Pseudomonadota</taxon>
        <taxon>Alphaproteobacteria</taxon>
        <taxon>Rhodobacterales</taxon>
        <taxon>Paracoccaceae</taxon>
        <taxon>Pseudorhodobacter</taxon>
    </lineage>
</organism>
<comment type="catalytic activity">
    <reaction evidence="1">
        <text>ATP + protein L-histidine = ADP + protein N-phospho-L-histidine.</text>
        <dbReference type="EC" id="2.7.13.3"/>
    </reaction>
</comment>
<name>A0A4V1E0H4_9RHOB</name>
<evidence type="ECO:0000256" key="4">
    <source>
        <dbReference type="ARBA" id="ARBA00022553"/>
    </source>
</evidence>
<dbReference type="KEGG" id="pseb:EOK75_01755"/>
<proteinExistence type="predicted"/>
<accession>A0A4V1E0H4</accession>
<evidence type="ECO:0000259" key="17">
    <source>
        <dbReference type="PROSITE" id="PS50112"/>
    </source>
</evidence>
<evidence type="ECO:0000256" key="15">
    <source>
        <dbReference type="ARBA" id="ARBA00023170"/>
    </source>
</evidence>
<evidence type="ECO:0000256" key="14">
    <source>
        <dbReference type="ARBA" id="ARBA00023026"/>
    </source>
</evidence>
<feature type="domain" description="PAC" evidence="18">
    <location>
        <begin position="363"/>
        <end position="415"/>
    </location>
</feature>
<dbReference type="SUPFAM" id="SSF55785">
    <property type="entry name" value="PYP-like sensor domain (PAS domain)"/>
    <property type="match status" value="4"/>
</dbReference>
<dbReference type="FunFam" id="3.30.450.20:FF:000099">
    <property type="entry name" value="Sensory box sensor histidine kinase"/>
    <property type="match status" value="1"/>
</dbReference>
<dbReference type="Pfam" id="PF08447">
    <property type="entry name" value="PAS_3"/>
    <property type="match status" value="2"/>
</dbReference>
<evidence type="ECO:0000256" key="10">
    <source>
        <dbReference type="ARBA" id="ARBA00022741"/>
    </source>
</evidence>
<dbReference type="CDD" id="cd00130">
    <property type="entry name" value="PAS"/>
    <property type="match status" value="1"/>
</dbReference>
<dbReference type="Proteomes" id="UP000298631">
    <property type="component" value="Chromosome"/>
</dbReference>
<keyword evidence="6" id="KW-0285">Flavoprotein</keyword>
<evidence type="ECO:0000256" key="13">
    <source>
        <dbReference type="ARBA" id="ARBA00022991"/>
    </source>
</evidence>
<dbReference type="OrthoDB" id="9816309at2"/>
<keyword evidence="13" id="KW-0157">Chromophore</keyword>
<dbReference type="Gene3D" id="3.30.450.20">
    <property type="entry name" value="PAS domain"/>
    <property type="match status" value="4"/>
</dbReference>
<reference evidence="19 20" key="1">
    <citation type="submission" date="2019-05" db="EMBL/GenBank/DDBJ databases">
        <title>Pseudorhodobacter turbinis sp. nov., isolated from the gut of the Korean turban shell.</title>
        <authorList>
            <person name="Jeong Y.-S."/>
            <person name="Kang W.-R."/>
            <person name="Bae J.-W."/>
        </authorList>
    </citation>
    <scope>NUCLEOTIDE SEQUENCE [LARGE SCALE GENOMIC DNA]</scope>
    <source>
        <strain evidence="19 20">S12M18</strain>
    </source>
</reference>
<evidence type="ECO:0000256" key="16">
    <source>
        <dbReference type="SAM" id="MobiDB-lite"/>
    </source>
</evidence>
<keyword evidence="14" id="KW-0843">Virulence</keyword>
<evidence type="ECO:0000256" key="9">
    <source>
        <dbReference type="ARBA" id="ARBA00022737"/>
    </source>
</evidence>
<dbReference type="AlphaFoldDB" id="A0A4V1E0H4"/>
<dbReference type="InterPro" id="IPR000700">
    <property type="entry name" value="PAS-assoc_C"/>
</dbReference>
<keyword evidence="20" id="KW-1185">Reference proteome</keyword>
<dbReference type="InterPro" id="IPR011102">
    <property type="entry name" value="Sig_transdc_His_kinase_HWE"/>
</dbReference>
<keyword evidence="9" id="KW-0677">Repeat</keyword>
<dbReference type="Gene3D" id="3.30.565.10">
    <property type="entry name" value="Histidine kinase-like ATPase, C-terminal domain"/>
    <property type="match status" value="1"/>
</dbReference>
<dbReference type="GO" id="GO:0009881">
    <property type="term" value="F:photoreceptor activity"/>
    <property type="evidence" value="ECO:0007669"/>
    <property type="project" value="UniProtKB-KW"/>
</dbReference>
<dbReference type="InterPro" id="IPR036890">
    <property type="entry name" value="HATPase_C_sf"/>
</dbReference>
<evidence type="ECO:0000256" key="6">
    <source>
        <dbReference type="ARBA" id="ARBA00022630"/>
    </source>
</evidence>
<dbReference type="SMART" id="SM00086">
    <property type="entry name" value="PAC"/>
    <property type="match status" value="3"/>
</dbReference>
<keyword evidence="5" id="KW-0716">Sensory transduction</keyword>
<evidence type="ECO:0000256" key="1">
    <source>
        <dbReference type="ARBA" id="ARBA00000085"/>
    </source>
</evidence>
<dbReference type="PANTHER" id="PTHR41523:SF7">
    <property type="entry name" value="HISTIDINE KINASE"/>
    <property type="match status" value="1"/>
</dbReference>
<evidence type="ECO:0000256" key="8">
    <source>
        <dbReference type="ARBA" id="ARBA00022679"/>
    </source>
</evidence>
<dbReference type="InterPro" id="IPR000014">
    <property type="entry name" value="PAS"/>
</dbReference>
<feature type="domain" description="PAS" evidence="17">
    <location>
        <begin position="290"/>
        <end position="360"/>
    </location>
</feature>
<dbReference type="EMBL" id="CP039964">
    <property type="protein sequence ID" value="QCO54644.1"/>
    <property type="molecule type" value="Genomic_DNA"/>
</dbReference>
<dbReference type="InterPro" id="IPR035965">
    <property type="entry name" value="PAS-like_dom_sf"/>
</dbReference>
<dbReference type="GO" id="GO:0004673">
    <property type="term" value="F:protein histidine kinase activity"/>
    <property type="evidence" value="ECO:0007669"/>
    <property type="project" value="UniProtKB-EC"/>
</dbReference>
<keyword evidence="10" id="KW-0547">Nucleotide-binding</keyword>
<feature type="domain" description="PAC" evidence="18">
    <location>
        <begin position="105"/>
        <end position="158"/>
    </location>
</feature>
<feature type="domain" description="PAC" evidence="18">
    <location>
        <begin position="234"/>
        <end position="289"/>
    </location>
</feature>
<dbReference type="PANTHER" id="PTHR41523">
    <property type="entry name" value="TWO-COMPONENT SYSTEM SENSOR PROTEIN"/>
    <property type="match status" value="1"/>
</dbReference>
<keyword evidence="7" id="KW-0288">FMN</keyword>
<dbReference type="NCBIfam" id="TIGR00229">
    <property type="entry name" value="sensory_box"/>
    <property type="match status" value="2"/>
</dbReference>
<evidence type="ECO:0000256" key="2">
    <source>
        <dbReference type="ARBA" id="ARBA00012438"/>
    </source>
</evidence>
<evidence type="ECO:0000259" key="18">
    <source>
        <dbReference type="PROSITE" id="PS50113"/>
    </source>
</evidence>
<keyword evidence="8" id="KW-0808">Transferase</keyword>
<dbReference type="InterPro" id="IPR013655">
    <property type="entry name" value="PAS_fold_3"/>
</dbReference>
<protein>
    <recommendedName>
        <fullName evidence="2">histidine kinase</fullName>
        <ecNumber evidence="2">2.7.13.3</ecNumber>
    </recommendedName>
</protein>
<evidence type="ECO:0000256" key="5">
    <source>
        <dbReference type="ARBA" id="ARBA00022606"/>
    </source>
</evidence>
<dbReference type="GO" id="GO:0005524">
    <property type="term" value="F:ATP binding"/>
    <property type="evidence" value="ECO:0007669"/>
    <property type="project" value="UniProtKB-KW"/>
</dbReference>
<evidence type="ECO:0000256" key="11">
    <source>
        <dbReference type="ARBA" id="ARBA00022777"/>
    </source>
</evidence>
<evidence type="ECO:0000256" key="7">
    <source>
        <dbReference type="ARBA" id="ARBA00022643"/>
    </source>
</evidence>
<gene>
    <name evidence="19" type="ORF">EOK75_01755</name>
</gene>
<evidence type="ECO:0000256" key="12">
    <source>
        <dbReference type="ARBA" id="ARBA00022840"/>
    </source>
</evidence>